<dbReference type="Proteomes" id="UP000452235">
    <property type="component" value="Unassembled WGS sequence"/>
</dbReference>
<dbReference type="Gene3D" id="1.20.1250.20">
    <property type="entry name" value="MFS general substrate transporter like domains"/>
    <property type="match status" value="1"/>
</dbReference>
<evidence type="ECO:0000256" key="2">
    <source>
        <dbReference type="ARBA" id="ARBA00022692"/>
    </source>
</evidence>
<gene>
    <name evidence="5" type="ORF">ATEIFO6365_0009015200</name>
</gene>
<dbReference type="SUPFAM" id="SSF103473">
    <property type="entry name" value="MFS general substrate transporter"/>
    <property type="match status" value="1"/>
</dbReference>
<dbReference type="VEuPathDB" id="FungiDB:ATEG_07553"/>
<reference evidence="5 6" key="1">
    <citation type="submission" date="2020-01" db="EMBL/GenBank/DDBJ databases">
        <title>Aspergillus terreus IFO 6365 whole genome shotgun sequence.</title>
        <authorList>
            <person name="Kanamasa S."/>
            <person name="Takahashi H."/>
        </authorList>
    </citation>
    <scope>NUCLEOTIDE SEQUENCE [LARGE SCALE GENOMIC DNA]</scope>
    <source>
        <strain evidence="5 6">IFO 6365</strain>
    </source>
</reference>
<dbReference type="AlphaFoldDB" id="A0A5M3Z7M3"/>
<dbReference type="GO" id="GO:0022857">
    <property type="term" value="F:transmembrane transporter activity"/>
    <property type="evidence" value="ECO:0007669"/>
    <property type="project" value="InterPro"/>
</dbReference>
<keyword evidence="3" id="KW-1133">Transmembrane helix</keyword>
<dbReference type="EMBL" id="BLJY01000009">
    <property type="protein sequence ID" value="GFF18789.1"/>
    <property type="molecule type" value="Genomic_DNA"/>
</dbReference>
<dbReference type="InterPro" id="IPR020846">
    <property type="entry name" value="MFS_dom"/>
</dbReference>
<keyword evidence="2" id="KW-0812">Transmembrane</keyword>
<evidence type="ECO:0000256" key="4">
    <source>
        <dbReference type="ARBA" id="ARBA00023136"/>
    </source>
</evidence>
<keyword evidence="4" id="KW-0472">Membrane</keyword>
<dbReference type="InterPro" id="IPR011701">
    <property type="entry name" value="MFS"/>
</dbReference>
<dbReference type="Pfam" id="PF07690">
    <property type="entry name" value="MFS_1"/>
    <property type="match status" value="1"/>
</dbReference>
<dbReference type="PANTHER" id="PTHR23502">
    <property type="entry name" value="MAJOR FACILITATOR SUPERFAMILY"/>
    <property type="match status" value="1"/>
</dbReference>
<protein>
    <submittedName>
        <fullName evidence="5">MFS general substrate transporter</fullName>
    </submittedName>
</protein>
<organism evidence="5 6">
    <name type="scientific">Aspergillus terreus</name>
    <dbReference type="NCBI Taxonomy" id="33178"/>
    <lineage>
        <taxon>Eukaryota</taxon>
        <taxon>Fungi</taxon>
        <taxon>Dikarya</taxon>
        <taxon>Ascomycota</taxon>
        <taxon>Pezizomycotina</taxon>
        <taxon>Eurotiomycetes</taxon>
        <taxon>Eurotiomycetidae</taxon>
        <taxon>Eurotiales</taxon>
        <taxon>Aspergillaceae</taxon>
        <taxon>Aspergillus</taxon>
        <taxon>Aspergillus subgen. Circumdati</taxon>
    </lineage>
</organism>
<keyword evidence="6" id="KW-1185">Reference proteome</keyword>
<dbReference type="InterPro" id="IPR036259">
    <property type="entry name" value="MFS_trans_sf"/>
</dbReference>
<comment type="caution">
    <text evidence="5">The sequence shown here is derived from an EMBL/GenBank/DDBJ whole genome shotgun (WGS) entry which is preliminary data.</text>
</comment>
<proteinExistence type="predicted"/>
<evidence type="ECO:0000256" key="3">
    <source>
        <dbReference type="ARBA" id="ARBA00022989"/>
    </source>
</evidence>
<evidence type="ECO:0000313" key="5">
    <source>
        <dbReference type="EMBL" id="GFF18789.1"/>
    </source>
</evidence>
<accession>A0A5M3Z7M3</accession>
<evidence type="ECO:0000313" key="6">
    <source>
        <dbReference type="Proteomes" id="UP000452235"/>
    </source>
</evidence>
<sequence length="510" mass="56325">MDADSMEPPGTVQIEEWNTIVLQPPPTDDPDDPLNWSKLRKTVNFTLVLLFTLFTFTLVDIGTVAWGPMNEQLGISFENMNNSFAANLAGLGVCCIFAIPLAHKYGRRPVYLVSLLVQIAGSIWQAKIMTAWELIVSNVVTGVAGAVSEVMVQMTVNDLFFVHQRGRANGIYLVMVSMGAYVALVPAGFITISQGWRWIWWWCVILIGVTFILFLFFYEESKYVVTLMGEGIPHVAGKDMNKSKASLPDDLPPAAVPKSYKRRLALVTKTDTPVLQHIVQPFQLLFTFPAVTYTAIMYGSLLCWFSVLATTQSTYLLNPPYNFSASGIGLFNLSTFLGTVLGSIAGGPISDWWIVRQAKINNGIYEPEMRLWVLLPGIILCPGGILIFGLCMARGIPWIVVAVGAAVFGFAFSLIADVSLSYLMDCYQDVVGDAFVAVTFIRNGLSMIFVFCLSPWIAATGLENMFIAVACLSFAINCITIPMMIWGKKARRATAGRYRTLALARRHQPR</sequence>
<name>A0A5M3Z7M3_ASPTE</name>
<dbReference type="GO" id="GO:0005886">
    <property type="term" value="C:plasma membrane"/>
    <property type="evidence" value="ECO:0007669"/>
    <property type="project" value="TreeGrafter"/>
</dbReference>
<comment type="subcellular location">
    <subcellularLocation>
        <location evidence="1">Membrane</location>
        <topology evidence="1">Multi-pass membrane protein</topology>
    </subcellularLocation>
</comment>
<evidence type="ECO:0000256" key="1">
    <source>
        <dbReference type="ARBA" id="ARBA00004141"/>
    </source>
</evidence>
<dbReference type="PROSITE" id="PS50850">
    <property type="entry name" value="MFS"/>
    <property type="match status" value="1"/>
</dbReference>
<dbReference type="OrthoDB" id="5215911at2759"/>
<dbReference type="PANTHER" id="PTHR23502:SF50">
    <property type="entry name" value="TRANSPORTER, PUTATIVE (AFU_ORTHOLOGUE AFUA_5G00430)-RELATED"/>
    <property type="match status" value="1"/>
</dbReference>